<comment type="caution">
    <text evidence="10">The sequence shown here is derived from an EMBL/GenBank/DDBJ whole genome shotgun (WGS) entry which is preliminary data.</text>
</comment>
<dbReference type="AlphaFoldDB" id="A0A084TMA1"/>
<dbReference type="Pfam" id="PF18916">
    <property type="entry name" value="Lycopene_cyc"/>
    <property type="match status" value="2"/>
</dbReference>
<keyword evidence="3 8" id="KW-0812">Transmembrane</keyword>
<dbReference type="GO" id="GO:0016872">
    <property type="term" value="F:intramolecular lyase activity"/>
    <property type="evidence" value="ECO:0007669"/>
    <property type="project" value="InterPro"/>
</dbReference>
<organism evidence="10 11">
    <name type="scientific">Mangrovimonas yunxiaonensis</name>
    <dbReference type="NCBI Taxonomy" id="1197477"/>
    <lineage>
        <taxon>Bacteria</taxon>
        <taxon>Pseudomonadati</taxon>
        <taxon>Bacteroidota</taxon>
        <taxon>Flavobacteriia</taxon>
        <taxon>Flavobacteriales</taxon>
        <taxon>Flavobacteriaceae</taxon>
        <taxon>Mangrovimonas</taxon>
    </lineage>
</organism>
<dbReference type="eggNOG" id="ENOG502ZZTD">
    <property type="taxonomic scope" value="Bacteria"/>
</dbReference>
<dbReference type="RefSeq" id="WP_036119006.1">
    <property type="nucleotide sequence ID" value="NZ_BMET01000002.1"/>
</dbReference>
<reference evidence="11" key="2">
    <citation type="submission" date="2014-07" db="EMBL/GenBank/DDBJ databases">
        <title>Genome sequence of Mangrovimonas yunxiaonensis.</title>
        <authorList>
            <person name="Li Y."/>
            <person name="Zheng T."/>
        </authorList>
    </citation>
    <scope>NUCLEOTIDE SEQUENCE [LARGE SCALE GENOMIC DNA]</scope>
    <source>
        <strain evidence="11">LY01</strain>
    </source>
</reference>
<dbReference type="InterPro" id="IPR017825">
    <property type="entry name" value="Lycopene_cyclase_dom"/>
</dbReference>
<dbReference type="GO" id="GO:0016117">
    <property type="term" value="P:carotenoid biosynthetic process"/>
    <property type="evidence" value="ECO:0007669"/>
    <property type="project" value="UniProtKB-KW"/>
</dbReference>
<evidence type="ECO:0000256" key="7">
    <source>
        <dbReference type="ARBA" id="ARBA00023235"/>
    </source>
</evidence>
<evidence type="ECO:0000256" key="1">
    <source>
        <dbReference type="ARBA" id="ARBA00004141"/>
    </source>
</evidence>
<feature type="transmembrane region" description="Helical" evidence="8">
    <location>
        <begin position="156"/>
        <end position="185"/>
    </location>
</feature>
<keyword evidence="4" id="KW-0125">Carotenoid biosynthesis</keyword>
<evidence type="ECO:0000259" key="9">
    <source>
        <dbReference type="Pfam" id="PF18916"/>
    </source>
</evidence>
<evidence type="ECO:0000256" key="4">
    <source>
        <dbReference type="ARBA" id="ARBA00022746"/>
    </source>
</evidence>
<dbReference type="GO" id="GO:0045436">
    <property type="term" value="F:lycopene beta cyclase activity"/>
    <property type="evidence" value="ECO:0007669"/>
    <property type="project" value="UniProtKB-ARBA"/>
</dbReference>
<evidence type="ECO:0000256" key="3">
    <source>
        <dbReference type="ARBA" id="ARBA00022692"/>
    </source>
</evidence>
<feature type="domain" description="Lycopene cyclase" evidence="9">
    <location>
        <begin position="129"/>
        <end position="222"/>
    </location>
</feature>
<dbReference type="Proteomes" id="UP000028521">
    <property type="component" value="Unassembled WGS sequence"/>
</dbReference>
<name>A0A084TMA1_9FLAO</name>
<dbReference type="NCBIfam" id="TIGR03462">
    <property type="entry name" value="CarR_dom_SF"/>
    <property type="match status" value="1"/>
</dbReference>
<evidence type="ECO:0000256" key="6">
    <source>
        <dbReference type="ARBA" id="ARBA00023136"/>
    </source>
</evidence>
<protein>
    <submittedName>
        <fullName evidence="10">Lycopene cyclase</fullName>
    </submittedName>
</protein>
<dbReference type="STRING" id="1197477.IA57_02900"/>
<keyword evidence="6 8" id="KW-0472">Membrane</keyword>
<evidence type="ECO:0000313" key="10">
    <source>
        <dbReference type="EMBL" id="KFB01837.1"/>
    </source>
</evidence>
<evidence type="ECO:0000256" key="8">
    <source>
        <dbReference type="SAM" id="Phobius"/>
    </source>
</evidence>
<comment type="pathway">
    <text evidence="2">Carotenoid biosynthesis.</text>
</comment>
<dbReference type="GO" id="GO:0016020">
    <property type="term" value="C:membrane"/>
    <property type="evidence" value="ECO:0007669"/>
    <property type="project" value="UniProtKB-SubCell"/>
</dbReference>
<feature type="transmembrane region" description="Helical" evidence="8">
    <location>
        <begin position="108"/>
        <end position="126"/>
    </location>
</feature>
<evidence type="ECO:0000313" key="11">
    <source>
        <dbReference type="Proteomes" id="UP000028521"/>
    </source>
</evidence>
<dbReference type="OrthoDB" id="5195186at2"/>
<keyword evidence="11" id="KW-1185">Reference proteome</keyword>
<proteinExistence type="predicted"/>
<feature type="domain" description="Lycopene cyclase" evidence="9">
    <location>
        <begin position="4"/>
        <end position="93"/>
    </location>
</feature>
<keyword evidence="5 8" id="KW-1133">Transmembrane helix</keyword>
<keyword evidence="7" id="KW-0413">Isomerase</keyword>
<reference evidence="10 11" key="1">
    <citation type="journal article" date="2014" name="Genome Announc.">
        <title>Draft Genome Sequence of the Algicidal Bacterium Mangrovimonas yunxiaonensis Strain LY01.</title>
        <authorList>
            <person name="Li Y."/>
            <person name="Zhu H."/>
            <person name="Li C."/>
            <person name="Zhang H."/>
            <person name="Chen Z."/>
            <person name="Zheng W."/>
            <person name="Xu H."/>
            <person name="Zheng T."/>
        </authorList>
    </citation>
    <scope>NUCLEOTIDE SEQUENCE [LARGE SCALE GENOMIC DNA]</scope>
    <source>
        <strain evidence="10 11">LY01</strain>
    </source>
</reference>
<evidence type="ECO:0000256" key="5">
    <source>
        <dbReference type="ARBA" id="ARBA00022989"/>
    </source>
</evidence>
<comment type="subcellular location">
    <subcellularLocation>
        <location evidence="1">Membrane</location>
        <topology evidence="1">Multi-pass membrane protein</topology>
    </subcellularLocation>
</comment>
<evidence type="ECO:0000256" key="2">
    <source>
        <dbReference type="ARBA" id="ARBA00004829"/>
    </source>
</evidence>
<dbReference type="EMBL" id="JPFK01000003">
    <property type="protein sequence ID" value="KFB01837.1"/>
    <property type="molecule type" value="Genomic_DNA"/>
</dbReference>
<feature type="transmembrane region" description="Helical" evidence="8">
    <location>
        <begin position="205"/>
        <end position="222"/>
    </location>
</feature>
<feature type="transmembrane region" description="Helical" evidence="8">
    <location>
        <begin position="79"/>
        <end position="96"/>
    </location>
</feature>
<feature type="transmembrane region" description="Helical" evidence="8">
    <location>
        <begin position="6"/>
        <end position="23"/>
    </location>
</feature>
<feature type="transmembrane region" description="Helical" evidence="8">
    <location>
        <begin position="35"/>
        <end position="59"/>
    </location>
</feature>
<gene>
    <name evidence="10" type="ORF">IA57_02900</name>
</gene>
<sequence>MHSYTYLLVNLSCIAIPLIASFYPKHPFYKDWSAFLKGNILTATLFIAWDAMFTQMGIWGFNKHYLIGFQIGNLPLEEILFFICIPFACVFSYFALKHLIKQNPLEKIQHSITLILIVVFLLLAIFNYNKLYTSVTCLSTSLYLSFLSIKKVNLSYYYLAFLFVLPFFYLSNGILTGSLLVNPIVWYNDAENLGFRISNIPIEDSIYGLLLIFMNINFYTYFKAKKST</sequence>
<accession>A0A084TMA1</accession>